<sequence length="101" mass="11535">MMGLEQRIRLWLENGERIGFRLGAMVVFGAVVLGLVVLAVAANSVLLGVLSAVVLGIILREFLPEDRIQSWARSYATGEAGDRWRRRYDRWLRRLGRLVPW</sequence>
<dbReference type="PATRIC" id="fig|662480.6.peg.865"/>
<dbReference type="EMBL" id="AOLM01000007">
    <property type="protein sequence ID" value="ELZ96588.1"/>
    <property type="molecule type" value="Genomic_DNA"/>
</dbReference>
<keyword evidence="3" id="KW-1185">Reference proteome</keyword>
<evidence type="ECO:0000313" key="2">
    <source>
        <dbReference type="EMBL" id="ELZ96588.1"/>
    </source>
</evidence>
<name>M0IL64_9EURY</name>
<keyword evidence="1" id="KW-0472">Membrane</keyword>
<accession>M0IL64</accession>
<dbReference type="Proteomes" id="UP000011508">
    <property type="component" value="Unassembled WGS sequence"/>
</dbReference>
<comment type="caution">
    <text evidence="2">The sequence shown here is derived from an EMBL/GenBank/DDBJ whole genome shotgun (WGS) entry which is preliminary data.</text>
</comment>
<reference evidence="2 3" key="1">
    <citation type="journal article" date="2014" name="PLoS Genet.">
        <title>Phylogenetically driven sequencing of extremely halophilic archaea reveals strategies for static and dynamic osmo-response.</title>
        <authorList>
            <person name="Becker E.A."/>
            <person name="Seitzer P.M."/>
            <person name="Tritt A."/>
            <person name="Larsen D."/>
            <person name="Krusor M."/>
            <person name="Yao A.I."/>
            <person name="Wu D."/>
            <person name="Madern D."/>
            <person name="Eisen J.A."/>
            <person name="Darling A.E."/>
            <person name="Facciotti M.T."/>
        </authorList>
    </citation>
    <scope>NUCLEOTIDE SEQUENCE [LARGE SCALE GENOMIC DNA]</scope>
    <source>
        <strain evidence="2 3">ATCC BAA-897</strain>
    </source>
</reference>
<keyword evidence="1" id="KW-1133">Transmembrane helix</keyword>
<organism evidence="2 3">
    <name type="scientific">Haloferax sulfurifontis ATCC BAA-897</name>
    <dbReference type="NCBI Taxonomy" id="662480"/>
    <lineage>
        <taxon>Archaea</taxon>
        <taxon>Methanobacteriati</taxon>
        <taxon>Methanobacteriota</taxon>
        <taxon>Stenosarchaea group</taxon>
        <taxon>Halobacteria</taxon>
        <taxon>Halobacteriales</taxon>
        <taxon>Haloferacaceae</taxon>
        <taxon>Haloferax</taxon>
    </lineage>
</organism>
<feature type="transmembrane region" description="Helical" evidence="1">
    <location>
        <begin position="20"/>
        <end position="39"/>
    </location>
</feature>
<protein>
    <submittedName>
        <fullName evidence="2">Uncharacterized protein</fullName>
    </submittedName>
</protein>
<keyword evidence="1" id="KW-0812">Transmembrane</keyword>
<dbReference type="AlphaFoldDB" id="M0IL64"/>
<feature type="transmembrane region" description="Helical" evidence="1">
    <location>
        <begin position="45"/>
        <end position="63"/>
    </location>
</feature>
<proteinExistence type="predicted"/>
<gene>
    <name evidence="2" type="ORF">C441_04449</name>
</gene>
<evidence type="ECO:0000313" key="3">
    <source>
        <dbReference type="Proteomes" id="UP000011508"/>
    </source>
</evidence>
<evidence type="ECO:0000256" key="1">
    <source>
        <dbReference type="SAM" id="Phobius"/>
    </source>
</evidence>